<dbReference type="InterPro" id="IPR006059">
    <property type="entry name" value="SBP"/>
</dbReference>
<organism evidence="2 3">
    <name type="scientific">Cohnella phaseoli</name>
    <dbReference type="NCBI Taxonomy" id="456490"/>
    <lineage>
        <taxon>Bacteria</taxon>
        <taxon>Bacillati</taxon>
        <taxon>Bacillota</taxon>
        <taxon>Bacilli</taxon>
        <taxon>Bacillales</taxon>
        <taxon>Paenibacillaceae</taxon>
        <taxon>Cohnella</taxon>
    </lineage>
</organism>
<evidence type="ECO:0000313" key="2">
    <source>
        <dbReference type="EMBL" id="RED59094.1"/>
    </source>
</evidence>
<dbReference type="PANTHER" id="PTHR43649:SF12">
    <property type="entry name" value="DIACETYLCHITOBIOSE BINDING PROTEIN DASA"/>
    <property type="match status" value="1"/>
</dbReference>
<keyword evidence="1" id="KW-0732">Signal</keyword>
<dbReference type="PROSITE" id="PS51257">
    <property type="entry name" value="PROKAR_LIPOPROTEIN"/>
    <property type="match status" value="1"/>
</dbReference>
<name>A0A3D9IBD2_9BACL</name>
<proteinExistence type="predicted"/>
<gene>
    <name evidence="2" type="ORF">DFP98_13216</name>
</gene>
<dbReference type="SUPFAM" id="SSF53850">
    <property type="entry name" value="Periplasmic binding protein-like II"/>
    <property type="match status" value="1"/>
</dbReference>
<reference evidence="2 3" key="1">
    <citation type="submission" date="2018-07" db="EMBL/GenBank/DDBJ databases">
        <title>Genomic Encyclopedia of Type Strains, Phase III (KMG-III): the genomes of soil and plant-associated and newly described type strains.</title>
        <authorList>
            <person name="Whitman W."/>
        </authorList>
    </citation>
    <scope>NUCLEOTIDE SEQUENCE [LARGE SCALE GENOMIC DNA]</scope>
    <source>
        <strain evidence="2 3">CECT 7287</strain>
    </source>
</reference>
<evidence type="ECO:0000313" key="3">
    <source>
        <dbReference type="Proteomes" id="UP000256977"/>
    </source>
</evidence>
<dbReference type="Gene3D" id="3.40.190.10">
    <property type="entry name" value="Periplasmic binding protein-like II"/>
    <property type="match status" value="2"/>
</dbReference>
<keyword evidence="3" id="KW-1185">Reference proteome</keyword>
<dbReference type="EMBL" id="QRDZ01000032">
    <property type="protein sequence ID" value="RED59094.1"/>
    <property type="molecule type" value="Genomic_DNA"/>
</dbReference>
<comment type="caution">
    <text evidence="2">The sequence shown here is derived from an EMBL/GenBank/DDBJ whole genome shotgun (WGS) entry which is preliminary data.</text>
</comment>
<feature type="chain" id="PRO_5039063178" evidence="1">
    <location>
        <begin position="25"/>
        <end position="573"/>
    </location>
</feature>
<dbReference type="RefSeq" id="WP_181918026.1">
    <property type="nucleotide sequence ID" value="NZ_QRDZ01000032.1"/>
</dbReference>
<accession>A0A3D9IBD2</accession>
<feature type="signal peptide" evidence="1">
    <location>
        <begin position="1"/>
        <end position="24"/>
    </location>
</feature>
<dbReference type="InterPro" id="IPR050490">
    <property type="entry name" value="Bact_solute-bd_prot1"/>
</dbReference>
<protein>
    <submittedName>
        <fullName evidence="2">Putative aldouronate transport system substrate-binding protein</fullName>
    </submittedName>
</protein>
<sequence>MTRWKKGIASMLALLLITALVLSACTKSGNNEASGTNGNSPAATGDRGPYFIADRKITGRIFLENDGAGLPVDQINNEVAQKIKEMTGITLEFQSTNHPDGLEELTTALASGDLPDVIVNYLDHGGRPENSVILKASREGVFTDLAPYLKNTKVYSKYFEDEFLPRDSKENIMFRPEFDGKVYAVHLNIPGSDLTDEERVHGRSGMWVRQDIVQALGVDPSKIKTMDELYDLAKRIKEGDFKDNNGKPVTVIGSRFWGGSITSTLYRNWDFGNGTRFDVDTDGKVKHLAETEYITKQIEFVRKLLAEGLLDKEAFTMDNVRAEEAMANGSFAITTYANVMPDRFLKTRYVPMDQMSNYKGEDAVYEKYKSGYMSWEIPSTTKNPEDIVKFADFLASKEGKLLWKFGIEGKHYTLKDDKVVLTEEWKKQRSESPDRVKDIVPTLWGLLLGSTDNNDVRDFGESWQEEENPEMFGLSKELQMYGNPTFKYWDGYSALSYLSEVPDIEERLKPVLDSYPDIVVRAYFAGSMEKATDIVNDYRAQLKKAGVEKFEAYLQEQYDKDPSSVAFYIDALY</sequence>
<dbReference type="Pfam" id="PF01547">
    <property type="entry name" value="SBP_bac_1"/>
    <property type="match status" value="1"/>
</dbReference>
<evidence type="ECO:0000256" key="1">
    <source>
        <dbReference type="SAM" id="SignalP"/>
    </source>
</evidence>
<dbReference type="AlphaFoldDB" id="A0A3D9IBD2"/>
<dbReference type="PANTHER" id="PTHR43649">
    <property type="entry name" value="ARABINOSE-BINDING PROTEIN-RELATED"/>
    <property type="match status" value="1"/>
</dbReference>
<dbReference type="Proteomes" id="UP000256977">
    <property type="component" value="Unassembled WGS sequence"/>
</dbReference>